<dbReference type="InterPro" id="IPR012291">
    <property type="entry name" value="CBM2_carb-bd_dom_sf"/>
</dbReference>
<proteinExistence type="predicted"/>
<evidence type="ECO:0000259" key="6">
    <source>
        <dbReference type="PROSITE" id="PS51173"/>
    </source>
</evidence>
<reference evidence="8 9" key="1">
    <citation type="submission" date="2020-08" db="EMBL/GenBank/DDBJ databases">
        <title>Sequencing the genomes of 1000 actinobacteria strains.</title>
        <authorList>
            <person name="Klenk H.-P."/>
        </authorList>
    </citation>
    <scope>NUCLEOTIDE SEQUENCE [LARGE SCALE GENOMIC DNA]</scope>
    <source>
        <strain evidence="8 9">DSM 45084</strain>
    </source>
</reference>
<evidence type="ECO:0000256" key="3">
    <source>
        <dbReference type="ARBA" id="ARBA00023326"/>
    </source>
</evidence>
<dbReference type="SUPFAM" id="SSF49265">
    <property type="entry name" value="Fibronectin type III"/>
    <property type="match status" value="1"/>
</dbReference>
<dbReference type="Gene3D" id="2.60.40.10">
    <property type="entry name" value="Immunoglobulins"/>
    <property type="match status" value="1"/>
</dbReference>
<dbReference type="CDD" id="cd06543">
    <property type="entry name" value="GH18_PF-ChiA-like"/>
    <property type="match status" value="1"/>
</dbReference>
<accession>A0A7W7SYK6</accession>
<comment type="caution">
    <text evidence="8">The sequence shown here is derived from an EMBL/GenBank/DDBJ whole genome shotgun (WGS) entry which is preliminary data.</text>
</comment>
<dbReference type="PROSITE" id="PS50853">
    <property type="entry name" value="FN3"/>
    <property type="match status" value="1"/>
</dbReference>
<dbReference type="PROSITE" id="PS51910">
    <property type="entry name" value="GH18_2"/>
    <property type="match status" value="1"/>
</dbReference>
<dbReference type="PRINTS" id="PR00014">
    <property type="entry name" value="FNTYPEIII"/>
</dbReference>
<dbReference type="EMBL" id="JACHJS010000001">
    <property type="protein sequence ID" value="MBB4963278.1"/>
    <property type="molecule type" value="Genomic_DNA"/>
</dbReference>
<evidence type="ECO:0000256" key="4">
    <source>
        <dbReference type="SAM" id="SignalP"/>
    </source>
</evidence>
<dbReference type="RefSeq" id="WP_184666077.1">
    <property type="nucleotide sequence ID" value="NZ_BAABAI010000004.1"/>
</dbReference>
<dbReference type="InterPro" id="IPR036116">
    <property type="entry name" value="FN3_sf"/>
</dbReference>
<dbReference type="Gene3D" id="3.20.20.80">
    <property type="entry name" value="Glycosidases"/>
    <property type="match status" value="1"/>
</dbReference>
<evidence type="ECO:0008006" key="10">
    <source>
        <dbReference type="Google" id="ProtNLM"/>
    </source>
</evidence>
<feature type="chain" id="PRO_5030843226" description="Chitinase" evidence="4">
    <location>
        <begin position="29"/>
        <end position="522"/>
    </location>
</feature>
<dbReference type="Gene3D" id="2.60.40.290">
    <property type="match status" value="1"/>
</dbReference>
<dbReference type="SUPFAM" id="SSF51445">
    <property type="entry name" value="(Trans)glycosidases"/>
    <property type="match status" value="1"/>
</dbReference>
<gene>
    <name evidence="8" type="ORF">F4559_000637</name>
</gene>
<evidence type="ECO:0000313" key="9">
    <source>
        <dbReference type="Proteomes" id="UP000542674"/>
    </source>
</evidence>
<dbReference type="InterPro" id="IPR013783">
    <property type="entry name" value="Ig-like_fold"/>
</dbReference>
<sequence>MKPRMGALLAASALAMGSLLVVGAPASAAAGVTATFAKPQDWGSGFEGKFTITNGGTTALSSWKVEFDLPAGTTLGSYWDAIITKDGSHVTATNREYNGGIAVGANRTFGFVGTGSGVPQNCKINGASCAGGEIPNDPTPPSVPTGLTVTGKSSSSVSLSWTASTDNVGVTGYDVTVAGGATTTVPGTTATVNGLNPDTSYSFTVKARDAAGNVSGASTAVTAKTDPGTTPPPGNRGAPYLYLGWGNPPSPASVMNATGIKWFTMAFILAQNGCNPSWDGQRPLTGGNDANVINQIRAAGGDIIPSFGGWSGNKLGPNCSTAQALAGAYQKVIDAYKLKAIDIDIENTDEFENATVADRILEALKIVKQNNPGIQTIVTIPTLKTGPNSHGNRLIERSKAIGSNIDVFTLMPFDFGSTDIRTDTINAVTALKDKLKSTFGWTDAQAWAHSGISGMNGLSDQKEVTTPQTWTALRDFAKSNGLGRFTYWALNRDRGGCDGQVSGSCSGVPQQEWEFTRITAGF</sequence>
<dbReference type="SMART" id="SM00637">
    <property type="entry name" value="CBD_II"/>
    <property type="match status" value="1"/>
</dbReference>
<keyword evidence="2" id="KW-0326">Glycosidase</keyword>
<dbReference type="GO" id="GO:0000272">
    <property type="term" value="P:polysaccharide catabolic process"/>
    <property type="evidence" value="ECO:0007669"/>
    <property type="project" value="UniProtKB-KW"/>
</dbReference>
<feature type="domain" description="GH18" evidence="7">
    <location>
        <begin position="234"/>
        <end position="508"/>
    </location>
</feature>
<dbReference type="SUPFAM" id="SSF49384">
    <property type="entry name" value="Carbohydrate-binding domain"/>
    <property type="match status" value="1"/>
</dbReference>
<keyword evidence="4" id="KW-0732">Signal</keyword>
<keyword evidence="3" id="KW-0624">Polysaccharide degradation</keyword>
<organism evidence="8 9">
    <name type="scientific">Saccharothrix violaceirubra</name>
    <dbReference type="NCBI Taxonomy" id="413306"/>
    <lineage>
        <taxon>Bacteria</taxon>
        <taxon>Bacillati</taxon>
        <taxon>Actinomycetota</taxon>
        <taxon>Actinomycetes</taxon>
        <taxon>Pseudonocardiales</taxon>
        <taxon>Pseudonocardiaceae</taxon>
        <taxon>Saccharothrix</taxon>
    </lineage>
</organism>
<keyword evidence="1" id="KW-0119">Carbohydrate metabolism</keyword>
<dbReference type="Pfam" id="PF00041">
    <property type="entry name" value="fn3"/>
    <property type="match status" value="1"/>
</dbReference>
<protein>
    <recommendedName>
        <fullName evidence="10">Chitinase</fullName>
    </recommendedName>
</protein>
<feature type="domain" description="Fibronectin type-III" evidence="5">
    <location>
        <begin position="143"/>
        <end position="228"/>
    </location>
</feature>
<dbReference type="PANTHER" id="PTHR42976">
    <property type="entry name" value="BIFUNCTIONAL CHITINASE/LYSOZYME-RELATED"/>
    <property type="match status" value="1"/>
</dbReference>
<dbReference type="GO" id="GO:0030247">
    <property type="term" value="F:polysaccharide binding"/>
    <property type="evidence" value="ECO:0007669"/>
    <property type="project" value="UniProtKB-UniRule"/>
</dbReference>
<feature type="signal peptide" evidence="4">
    <location>
        <begin position="1"/>
        <end position="28"/>
    </location>
</feature>
<dbReference type="SMART" id="SM00060">
    <property type="entry name" value="FN3"/>
    <property type="match status" value="1"/>
</dbReference>
<keyword evidence="2" id="KW-0378">Hydrolase</keyword>
<dbReference type="InterPro" id="IPR001919">
    <property type="entry name" value="CBD2"/>
</dbReference>
<dbReference type="InterPro" id="IPR052750">
    <property type="entry name" value="GH18_Chitinase"/>
</dbReference>
<dbReference type="Proteomes" id="UP000542674">
    <property type="component" value="Unassembled WGS sequence"/>
</dbReference>
<evidence type="ECO:0000313" key="8">
    <source>
        <dbReference type="EMBL" id="MBB4963278.1"/>
    </source>
</evidence>
<dbReference type="GO" id="GO:0004553">
    <property type="term" value="F:hydrolase activity, hydrolyzing O-glycosyl compounds"/>
    <property type="evidence" value="ECO:0007669"/>
    <property type="project" value="InterPro"/>
</dbReference>
<evidence type="ECO:0000256" key="2">
    <source>
        <dbReference type="ARBA" id="ARBA00023295"/>
    </source>
</evidence>
<dbReference type="InterPro" id="IPR003961">
    <property type="entry name" value="FN3_dom"/>
</dbReference>
<evidence type="ECO:0000256" key="1">
    <source>
        <dbReference type="ARBA" id="ARBA00023277"/>
    </source>
</evidence>
<dbReference type="InterPro" id="IPR017853">
    <property type="entry name" value="GH"/>
</dbReference>
<evidence type="ECO:0000259" key="7">
    <source>
        <dbReference type="PROSITE" id="PS51910"/>
    </source>
</evidence>
<dbReference type="InterPro" id="IPR001223">
    <property type="entry name" value="Glyco_hydro18_cat"/>
</dbReference>
<dbReference type="InterPro" id="IPR008965">
    <property type="entry name" value="CBM2/CBM3_carb-bd_dom_sf"/>
</dbReference>
<dbReference type="Pfam" id="PF00553">
    <property type="entry name" value="CBM_2"/>
    <property type="match status" value="1"/>
</dbReference>
<name>A0A7W7SYK6_9PSEU</name>
<keyword evidence="9" id="KW-1185">Reference proteome</keyword>
<dbReference type="PANTHER" id="PTHR42976:SF1">
    <property type="entry name" value="GH18 DOMAIN-CONTAINING PROTEIN-RELATED"/>
    <property type="match status" value="1"/>
</dbReference>
<dbReference type="PROSITE" id="PS51173">
    <property type="entry name" value="CBM2"/>
    <property type="match status" value="1"/>
</dbReference>
<dbReference type="CDD" id="cd00063">
    <property type="entry name" value="FN3"/>
    <property type="match status" value="1"/>
</dbReference>
<evidence type="ECO:0000259" key="5">
    <source>
        <dbReference type="PROSITE" id="PS50853"/>
    </source>
</evidence>
<dbReference type="AlphaFoldDB" id="A0A7W7SYK6"/>
<feature type="domain" description="CBM2" evidence="6">
    <location>
        <begin position="25"/>
        <end position="132"/>
    </location>
</feature>